<dbReference type="SUPFAM" id="SSF81296">
    <property type="entry name" value="E set domains"/>
    <property type="match status" value="1"/>
</dbReference>
<dbReference type="Proteomes" id="UP000503004">
    <property type="component" value="Chromosome"/>
</dbReference>
<dbReference type="Gene3D" id="3.20.20.80">
    <property type="entry name" value="Glycosidases"/>
    <property type="match status" value="1"/>
</dbReference>
<evidence type="ECO:0000313" key="6">
    <source>
        <dbReference type="EMBL" id="QJD28833.1"/>
    </source>
</evidence>
<dbReference type="FunFam" id="3.20.20.80:FF:000054">
    <property type="entry name" value="Glycogen debranching enzyme"/>
    <property type="match status" value="1"/>
</dbReference>
<dbReference type="NCBIfam" id="TIGR02100">
    <property type="entry name" value="glgX_debranch"/>
    <property type="match status" value="1"/>
</dbReference>
<dbReference type="InterPro" id="IPR011837">
    <property type="entry name" value="Glycogen_debranch_GlgX"/>
</dbReference>
<reference evidence="7" key="1">
    <citation type="submission" date="2019-12" db="EMBL/GenBank/DDBJ databases">
        <authorList>
            <person name="Awala S.I."/>
            <person name="Rhee S.K."/>
        </authorList>
    </citation>
    <scope>NUCLEOTIDE SEQUENCE [LARGE SCALE GENOMIC DNA]</scope>
    <source>
        <strain evidence="7">IM1</strain>
    </source>
</reference>
<dbReference type="CDD" id="cd02856">
    <property type="entry name" value="E_set_GDE_Isoamylase_N"/>
    <property type="match status" value="1"/>
</dbReference>
<proteinExistence type="inferred from homology"/>
<evidence type="ECO:0000259" key="5">
    <source>
        <dbReference type="SMART" id="SM00642"/>
    </source>
</evidence>
<dbReference type="SUPFAM" id="SSF51011">
    <property type="entry name" value="Glycosyl hydrolase domain"/>
    <property type="match status" value="1"/>
</dbReference>
<dbReference type="InterPro" id="IPR013780">
    <property type="entry name" value="Glyco_hydro_b"/>
</dbReference>
<dbReference type="Pfam" id="PF02922">
    <property type="entry name" value="CBM_48"/>
    <property type="match status" value="1"/>
</dbReference>
<dbReference type="GO" id="GO:0004135">
    <property type="term" value="F:amylo-alpha-1,6-glucosidase activity"/>
    <property type="evidence" value="ECO:0007669"/>
    <property type="project" value="InterPro"/>
</dbReference>
<dbReference type="Gene3D" id="2.60.40.10">
    <property type="entry name" value="Immunoglobulins"/>
    <property type="match status" value="1"/>
</dbReference>
<dbReference type="PANTHER" id="PTHR43002">
    <property type="entry name" value="GLYCOGEN DEBRANCHING ENZYME"/>
    <property type="match status" value="1"/>
</dbReference>
<dbReference type="InterPro" id="IPR014756">
    <property type="entry name" value="Ig_E-set"/>
</dbReference>
<evidence type="ECO:0000256" key="2">
    <source>
        <dbReference type="ARBA" id="ARBA00022801"/>
    </source>
</evidence>
<organism evidence="6 7">
    <name type="scientific">Methylococcus geothermalis</name>
    <dbReference type="NCBI Taxonomy" id="2681310"/>
    <lineage>
        <taxon>Bacteria</taxon>
        <taxon>Pseudomonadati</taxon>
        <taxon>Pseudomonadota</taxon>
        <taxon>Gammaproteobacteria</taxon>
        <taxon>Methylococcales</taxon>
        <taxon>Methylococcaceae</taxon>
        <taxon>Methylococcus</taxon>
    </lineage>
</organism>
<dbReference type="SUPFAM" id="SSF51445">
    <property type="entry name" value="(Trans)glycosidases"/>
    <property type="match status" value="1"/>
</dbReference>
<sequence>MATAGAQEVNDTLPARRVSLSFEIGLGRGPAVMTVPAQFDYSRGSPLPLGVHFQETDANFSLFSRHGSRVRLLLFADPADAQPHQVIDLDPHHHRTGDIWHVAVHGAHRGLAYAFQVDGPHEPHRGHRFDPQAVLLDPYATALVTPEHWEFSGAAVGGPGGVVAKALVTADHFDWGNDRPLKHPWSELVIYEAHVRGLSIHPSSAVRHPGTYLGVIDKIPYFKQLGITALELMPLQAFNPYEVTRYNPVTGERLRNYWGYNTIAFQAPHAGYGTGAYPGCQVEEFKQMVKALHEADIEVLLDVVFNHTAEGDETGPILNFRGLDNSIYYLLEEDRRRYRNYSGCGNTVNCNHPVVRNYILDCLRYWVVEMHVDGFRFDLASILGRDRSGHLVRNPPLLELIAEDPILRDVKLIAEAWDAGGAYLVGRFPGERWCEWNGVYRDDVRRYWRGDPGMAGAFASRLCGSADIYEHSGKAPVNSINFVTCHDGFTLNDLVSYACKHNTANGEDNRDGSDHNFSANYGCEGPSGEHEINAIRRRQMKNFMASLLLSRGVPMILGGDEFCRTQKGNNNAYCQDNDISWFDWRLLDENRSFFEFVRKMIAFRTRHPVLSREQFYRPEDILWFNPAGGQPDWQADSAMGCCIRAVGAQERPLCLLFNPTEGGLCFRLPDTLRGGVWLKAVDTAMESPCDIGETEEGSPLPDQRRLFLPDRTLIVLVEVAATMAAARA</sequence>
<dbReference type="InterPro" id="IPR017853">
    <property type="entry name" value="GH"/>
</dbReference>
<feature type="domain" description="Glycosyl hydrolase family 13 catalytic" evidence="5">
    <location>
        <begin position="199"/>
        <end position="604"/>
    </location>
</feature>
<dbReference type="InterPro" id="IPR044505">
    <property type="entry name" value="GlgX_Isoamylase_N_E_set"/>
</dbReference>
<accession>A0A858Q4V2</accession>
<evidence type="ECO:0000256" key="4">
    <source>
        <dbReference type="ARBA" id="ARBA00023295"/>
    </source>
</evidence>
<dbReference type="CDD" id="cd11326">
    <property type="entry name" value="AmyAc_Glg_debranch"/>
    <property type="match status" value="1"/>
</dbReference>
<keyword evidence="2" id="KW-0378">Hydrolase</keyword>
<dbReference type="InterPro" id="IPR006047">
    <property type="entry name" value="GH13_cat_dom"/>
</dbReference>
<keyword evidence="7" id="KW-1185">Reference proteome</keyword>
<keyword evidence="4" id="KW-0326">Glycosidase</keyword>
<dbReference type="SMART" id="SM00642">
    <property type="entry name" value="Aamy"/>
    <property type="match status" value="1"/>
</dbReference>
<dbReference type="Gene3D" id="2.60.40.1180">
    <property type="entry name" value="Golgi alpha-mannosidase II"/>
    <property type="match status" value="1"/>
</dbReference>
<dbReference type="AlphaFoldDB" id="A0A858Q4V2"/>
<dbReference type="Pfam" id="PF00128">
    <property type="entry name" value="Alpha-amylase"/>
    <property type="match status" value="1"/>
</dbReference>
<comment type="similarity">
    <text evidence="1">Belongs to the glycosyl hydrolase 13 family.</text>
</comment>
<evidence type="ECO:0000256" key="1">
    <source>
        <dbReference type="ARBA" id="ARBA00008061"/>
    </source>
</evidence>
<dbReference type="GO" id="GO:0005980">
    <property type="term" value="P:glycogen catabolic process"/>
    <property type="evidence" value="ECO:0007669"/>
    <property type="project" value="InterPro"/>
</dbReference>
<protein>
    <submittedName>
        <fullName evidence="6">Glycogen debranching protein GlgX</fullName>
    </submittedName>
</protein>
<dbReference type="EMBL" id="CP046565">
    <property type="protein sequence ID" value="QJD28833.1"/>
    <property type="molecule type" value="Genomic_DNA"/>
</dbReference>
<evidence type="ECO:0000313" key="7">
    <source>
        <dbReference type="Proteomes" id="UP000503004"/>
    </source>
</evidence>
<name>A0A858Q4V2_9GAMM</name>
<dbReference type="KEGG" id="metu:GNH96_01885"/>
<keyword evidence="3" id="KW-0809">Transit peptide</keyword>
<evidence type="ECO:0000256" key="3">
    <source>
        <dbReference type="ARBA" id="ARBA00022946"/>
    </source>
</evidence>
<gene>
    <name evidence="6" type="primary">glgX</name>
    <name evidence="6" type="ORF">GNH96_01885</name>
</gene>
<dbReference type="InterPro" id="IPR013783">
    <property type="entry name" value="Ig-like_fold"/>
</dbReference>
<dbReference type="InterPro" id="IPR004193">
    <property type="entry name" value="Glyco_hydro_13_N"/>
</dbReference>